<evidence type="ECO:0000256" key="2">
    <source>
        <dbReference type="ARBA" id="ARBA00004370"/>
    </source>
</evidence>
<dbReference type="eggNOG" id="COG2205">
    <property type="taxonomic scope" value="Bacteria"/>
</dbReference>
<feature type="transmembrane region" description="Helical" evidence="11">
    <location>
        <begin position="148"/>
        <end position="170"/>
    </location>
</feature>
<dbReference type="InterPro" id="IPR004358">
    <property type="entry name" value="Sig_transdc_His_kin-like_C"/>
</dbReference>
<dbReference type="InterPro" id="IPR036890">
    <property type="entry name" value="HATPase_C_sf"/>
</dbReference>
<dbReference type="PROSITE" id="PS50885">
    <property type="entry name" value="HAMP"/>
    <property type="match status" value="1"/>
</dbReference>
<reference evidence="14" key="2">
    <citation type="submission" date="2016-08" db="EMBL/GenBank/DDBJ databases">
        <authorList>
            <person name="Seilhamer J.J."/>
        </authorList>
    </citation>
    <scope>NUCLEOTIDE SEQUENCE [LARGE SCALE GENOMIC DNA]</scope>
    <source>
        <strain evidence="14">SA1</strain>
        <plasmid evidence="14">pSA1</plasmid>
    </source>
</reference>
<evidence type="ECO:0000256" key="11">
    <source>
        <dbReference type="SAM" id="Phobius"/>
    </source>
</evidence>
<dbReference type="EMBL" id="CP017076">
    <property type="protein sequence ID" value="AOR79316.1"/>
    <property type="molecule type" value="Genomic_DNA"/>
</dbReference>
<dbReference type="SMART" id="SM00388">
    <property type="entry name" value="HisKA"/>
    <property type="match status" value="1"/>
</dbReference>
<dbReference type="PANTHER" id="PTHR45436:SF8">
    <property type="entry name" value="HISTIDINE KINASE"/>
    <property type="match status" value="1"/>
</dbReference>
<dbReference type="CDD" id="cd00082">
    <property type="entry name" value="HisKA"/>
    <property type="match status" value="1"/>
</dbReference>
<evidence type="ECO:0000256" key="1">
    <source>
        <dbReference type="ARBA" id="ARBA00000085"/>
    </source>
</evidence>
<reference evidence="15 16" key="1">
    <citation type="submission" date="2014-03" db="EMBL/GenBank/DDBJ databases">
        <title>Whole genome sequence of Novosphingobium resinovorum KF1.</title>
        <authorList>
            <person name="Gan H.M."/>
            <person name="Gan H.Y."/>
            <person name="Chew T.H."/>
            <person name="Savka M.A."/>
        </authorList>
    </citation>
    <scope>NUCLEOTIDE SEQUENCE [LARGE SCALE GENOMIC DNA]</scope>
    <source>
        <strain evidence="15 16">KF1</strain>
    </source>
</reference>
<evidence type="ECO:0000256" key="5">
    <source>
        <dbReference type="ARBA" id="ARBA00022679"/>
    </source>
</evidence>
<evidence type="ECO:0000256" key="10">
    <source>
        <dbReference type="ARBA" id="ARBA00023136"/>
    </source>
</evidence>
<keyword evidence="4" id="KW-0597">Phosphoprotein</keyword>
<dbReference type="Pfam" id="PF02518">
    <property type="entry name" value="HATPase_c"/>
    <property type="match status" value="1"/>
</dbReference>
<keyword evidence="6 11" id="KW-0812">Transmembrane</keyword>
<evidence type="ECO:0000313" key="17">
    <source>
        <dbReference type="Proteomes" id="UP000094626"/>
    </source>
</evidence>
<evidence type="ECO:0000256" key="9">
    <source>
        <dbReference type="ARBA" id="ARBA00023012"/>
    </source>
</evidence>
<evidence type="ECO:0000259" key="13">
    <source>
        <dbReference type="PROSITE" id="PS50885"/>
    </source>
</evidence>
<reference evidence="17" key="3">
    <citation type="journal article" date="2017" name="J. Biotechnol.">
        <title>Complete genome sequence of Novosphingobium resinovorum SA1, a versatile xenobiotic-degrading bacterium capable of utilizing sulfanilic acid.</title>
        <authorList>
            <person name="Hegedus B."/>
            <person name="Kos P.B."/>
            <person name="Balint B."/>
            <person name="Maroti G."/>
            <person name="Gan H.M."/>
            <person name="Perei K."/>
            <person name="Rakhely G."/>
        </authorList>
    </citation>
    <scope>NUCLEOTIDE SEQUENCE [LARGE SCALE GENOMIC DNA]</scope>
    <source>
        <strain evidence="17">SA1</strain>
    </source>
</reference>
<feature type="domain" description="Histidine kinase" evidence="12">
    <location>
        <begin position="233"/>
        <end position="439"/>
    </location>
</feature>
<dbReference type="KEGG" id="nre:BES08_20910"/>
<dbReference type="InterPro" id="IPR050428">
    <property type="entry name" value="TCS_sensor_his_kinase"/>
</dbReference>
<dbReference type="InterPro" id="IPR003661">
    <property type="entry name" value="HisK_dim/P_dom"/>
</dbReference>
<dbReference type="PANTHER" id="PTHR45436">
    <property type="entry name" value="SENSOR HISTIDINE KINASE YKOH"/>
    <property type="match status" value="1"/>
</dbReference>
<dbReference type="SMART" id="SM00304">
    <property type="entry name" value="HAMP"/>
    <property type="match status" value="1"/>
</dbReference>
<dbReference type="OrthoDB" id="9815202at2"/>
<dbReference type="InterPro" id="IPR003594">
    <property type="entry name" value="HATPase_dom"/>
</dbReference>
<dbReference type="Pfam" id="PF00672">
    <property type="entry name" value="HAMP"/>
    <property type="match status" value="1"/>
</dbReference>
<evidence type="ECO:0000313" key="15">
    <source>
        <dbReference type="EMBL" id="EZP79730.1"/>
    </source>
</evidence>
<dbReference type="PROSITE" id="PS50109">
    <property type="entry name" value="HIS_KIN"/>
    <property type="match status" value="1"/>
</dbReference>
<dbReference type="Gene3D" id="3.30.565.10">
    <property type="entry name" value="Histidine kinase-like ATPase, C-terminal domain"/>
    <property type="match status" value="1"/>
</dbReference>
<feature type="domain" description="HAMP" evidence="13">
    <location>
        <begin position="172"/>
        <end position="225"/>
    </location>
</feature>
<evidence type="ECO:0000313" key="16">
    <source>
        <dbReference type="Proteomes" id="UP000024329"/>
    </source>
</evidence>
<keyword evidence="5" id="KW-0808">Transferase</keyword>
<keyword evidence="8 11" id="KW-1133">Transmembrane helix</keyword>
<protein>
    <recommendedName>
        <fullName evidence="3">histidine kinase</fullName>
        <ecNumber evidence="3">2.7.13.3</ecNumber>
    </recommendedName>
</protein>
<accession>A0A031JS25</accession>
<dbReference type="GO" id="GO:0000155">
    <property type="term" value="F:phosphorelay sensor kinase activity"/>
    <property type="evidence" value="ECO:0007669"/>
    <property type="project" value="InterPro"/>
</dbReference>
<evidence type="ECO:0000256" key="6">
    <source>
        <dbReference type="ARBA" id="ARBA00022692"/>
    </source>
</evidence>
<keyword evidence="9" id="KW-0902">Two-component regulatory system</keyword>
<gene>
    <name evidence="14" type="ORF">BES08_20910</name>
    <name evidence="15" type="ORF">BV97_03888</name>
</gene>
<dbReference type="InterPro" id="IPR005467">
    <property type="entry name" value="His_kinase_dom"/>
</dbReference>
<geneLocation type="plasmid" evidence="14 17">
    <name>pSA1</name>
</geneLocation>
<dbReference type="CDD" id="cd06225">
    <property type="entry name" value="HAMP"/>
    <property type="match status" value="1"/>
</dbReference>
<proteinExistence type="predicted"/>
<name>A0A031JS25_9SPHN</name>
<feature type="transmembrane region" description="Helical" evidence="11">
    <location>
        <begin position="12"/>
        <end position="35"/>
    </location>
</feature>
<evidence type="ECO:0000256" key="4">
    <source>
        <dbReference type="ARBA" id="ARBA00022553"/>
    </source>
</evidence>
<evidence type="ECO:0000313" key="14">
    <source>
        <dbReference type="EMBL" id="AOR79316.1"/>
    </source>
</evidence>
<keyword evidence="7 15" id="KW-0418">Kinase</keyword>
<comment type="subcellular location">
    <subcellularLocation>
        <location evidence="2">Membrane</location>
    </subcellularLocation>
</comment>
<dbReference type="SUPFAM" id="SSF55874">
    <property type="entry name" value="ATPase domain of HSP90 chaperone/DNA topoisomerase II/histidine kinase"/>
    <property type="match status" value="1"/>
</dbReference>
<dbReference type="PATRIC" id="fig|158500.4.peg.3959"/>
<evidence type="ECO:0000256" key="3">
    <source>
        <dbReference type="ARBA" id="ARBA00012438"/>
    </source>
</evidence>
<dbReference type="RefSeq" id="WP_036527971.1">
    <property type="nucleotide sequence ID" value="NZ_CP017076.1"/>
</dbReference>
<dbReference type="EC" id="2.7.13.3" evidence="3"/>
<dbReference type="Gene3D" id="1.10.287.130">
    <property type="match status" value="1"/>
</dbReference>
<evidence type="ECO:0000256" key="8">
    <source>
        <dbReference type="ARBA" id="ARBA00022989"/>
    </source>
</evidence>
<dbReference type="SUPFAM" id="SSF47384">
    <property type="entry name" value="Homodimeric domain of signal transducing histidine kinase"/>
    <property type="match status" value="1"/>
</dbReference>
<dbReference type="AlphaFoldDB" id="A0A031JS25"/>
<dbReference type="SUPFAM" id="SSF158472">
    <property type="entry name" value="HAMP domain-like"/>
    <property type="match status" value="1"/>
</dbReference>
<keyword evidence="17" id="KW-1185">Reference proteome</keyword>
<comment type="catalytic activity">
    <reaction evidence="1">
        <text>ATP + protein L-histidine = ADP + protein N-phospho-L-histidine.</text>
        <dbReference type="EC" id="2.7.13.3"/>
    </reaction>
</comment>
<dbReference type="GO" id="GO:0005886">
    <property type="term" value="C:plasma membrane"/>
    <property type="evidence" value="ECO:0007669"/>
    <property type="project" value="TreeGrafter"/>
</dbReference>
<dbReference type="Proteomes" id="UP000094626">
    <property type="component" value="Plasmid pSA1"/>
</dbReference>
<evidence type="ECO:0000256" key="7">
    <source>
        <dbReference type="ARBA" id="ARBA00022777"/>
    </source>
</evidence>
<dbReference type="InterPro" id="IPR036097">
    <property type="entry name" value="HisK_dim/P_sf"/>
</dbReference>
<evidence type="ECO:0000259" key="12">
    <source>
        <dbReference type="PROSITE" id="PS50109"/>
    </source>
</evidence>
<keyword evidence="14" id="KW-0614">Plasmid</keyword>
<dbReference type="EMBL" id="JFYZ01000023">
    <property type="protein sequence ID" value="EZP79730.1"/>
    <property type="molecule type" value="Genomic_DNA"/>
</dbReference>
<sequence length="440" mass="46852">MPDIRSSAAYRIAFSYAGAFAAAILVLGTAVYFAADAQFRHQRDGVIAEELEDLAQEGLDAALIREIERREAWRTRHAFSYALFATTGRRLGGHAAFAKPAVGFTTARLPGMRDEDGTIRIKTVTLSDGSKLAVGLDSVAIAAIDRTILALFGGAFVLVLATGAIGAMLLGRYLVHRLSVVTETANAVVAGDLTRRIAVSGRQDEFDSVACALNAMLDRIAGLMENLRQVSSDVAHDLRTPLLRLRGELDQVGQTEGAVERAMAQGDHLLRLFSAILRITEVEGGGLSRGFARIDLSALVEVVADGFQPALLDCGQELIWAIEPDIHVAGDRELLAQAASNILDNARIHTPRGTQIRLALRQSASFALVEITDNGPGVSDKERSALVRRFYRGEASRTTPGNGLGLSLAAAVASAHGGEIRLEDKMPGLGVTIAIPIGTL</sequence>
<dbReference type="SMART" id="SM00387">
    <property type="entry name" value="HATPase_c"/>
    <property type="match status" value="1"/>
</dbReference>
<dbReference type="PRINTS" id="PR00344">
    <property type="entry name" value="BCTRLSENSOR"/>
</dbReference>
<dbReference type="Proteomes" id="UP000024329">
    <property type="component" value="Unassembled WGS sequence"/>
</dbReference>
<dbReference type="InterPro" id="IPR003660">
    <property type="entry name" value="HAMP_dom"/>
</dbReference>
<keyword evidence="10 11" id="KW-0472">Membrane</keyword>
<organism evidence="15 16">
    <name type="scientific">Novosphingobium resinovorum</name>
    <dbReference type="NCBI Taxonomy" id="158500"/>
    <lineage>
        <taxon>Bacteria</taxon>
        <taxon>Pseudomonadati</taxon>
        <taxon>Pseudomonadota</taxon>
        <taxon>Alphaproteobacteria</taxon>
        <taxon>Sphingomonadales</taxon>
        <taxon>Sphingomonadaceae</taxon>
        <taxon>Novosphingobium</taxon>
    </lineage>
</organism>